<dbReference type="InterPro" id="IPR000719">
    <property type="entry name" value="Prot_kinase_dom"/>
</dbReference>
<feature type="region of interest" description="Disordered" evidence="3">
    <location>
        <begin position="721"/>
        <end position="748"/>
    </location>
</feature>
<dbReference type="SUPFAM" id="SSF56112">
    <property type="entry name" value="Protein kinase-like (PK-like)"/>
    <property type="match status" value="1"/>
</dbReference>
<organism evidence="5 6">
    <name type="scientific">Phlyctema vagabunda</name>
    <dbReference type="NCBI Taxonomy" id="108571"/>
    <lineage>
        <taxon>Eukaryota</taxon>
        <taxon>Fungi</taxon>
        <taxon>Dikarya</taxon>
        <taxon>Ascomycota</taxon>
        <taxon>Pezizomycotina</taxon>
        <taxon>Leotiomycetes</taxon>
        <taxon>Helotiales</taxon>
        <taxon>Dermateaceae</taxon>
        <taxon>Phlyctema</taxon>
    </lineage>
</organism>
<dbReference type="SMART" id="SM00220">
    <property type="entry name" value="S_TKc"/>
    <property type="match status" value="1"/>
</dbReference>
<feature type="compositionally biased region" description="Low complexity" evidence="3">
    <location>
        <begin position="24"/>
        <end position="41"/>
    </location>
</feature>
<gene>
    <name evidence="5" type="ORF">PVAG01_02776</name>
</gene>
<keyword evidence="5" id="KW-0808">Transferase</keyword>
<feature type="region of interest" description="Disordered" evidence="3">
    <location>
        <begin position="1"/>
        <end position="48"/>
    </location>
</feature>
<evidence type="ECO:0000256" key="3">
    <source>
        <dbReference type="SAM" id="MobiDB-lite"/>
    </source>
</evidence>
<dbReference type="PROSITE" id="PS50011">
    <property type="entry name" value="PROTEIN_KINASE_DOM"/>
    <property type="match status" value="1"/>
</dbReference>
<evidence type="ECO:0000256" key="1">
    <source>
        <dbReference type="ARBA" id="ARBA00022741"/>
    </source>
</evidence>
<dbReference type="CDD" id="cd00130">
    <property type="entry name" value="PAS"/>
    <property type="match status" value="1"/>
</dbReference>
<evidence type="ECO:0000256" key="2">
    <source>
        <dbReference type="ARBA" id="ARBA00022840"/>
    </source>
</evidence>
<keyword evidence="2" id="KW-0067">ATP-binding</keyword>
<keyword evidence="5" id="KW-0418">Kinase</keyword>
<evidence type="ECO:0000313" key="5">
    <source>
        <dbReference type="EMBL" id="KAL3425985.1"/>
    </source>
</evidence>
<keyword evidence="1" id="KW-0547">Nucleotide-binding</keyword>
<dbReference type="CDD" id="cd14004">
    <property type="entry name" value="STKc_PASK"/>
    <property type="match status" value="1"/>
</dbReference>
<feature type="compositionally biased region" description="Basic and acidic residues" evidence="3">
    <location>
        <begin position="204"/>
        <end position="220"/>
    </location>
</feature>
<dbReference type="PANTHER" id="PTHR24346">
    <property type="entry name" value="MAP/MICROTUBULE AFFINITY-REGULATING KINASE"/>
    <property type="match status" value="1"/>
</dbReference>
<keyword evidence="6" id="KW-1185">Reference proteome</keyword>
<accession>A0ABR4PRN0</accession>
<dbReference type="Proteomes" id="UP001629113">
    <property type="component" value="Unassembled WGS sequence"/>
</dbReference>
<reference evidence="5 6" key="1">
    <citation type="submission" date="2024-06" db="EMBL/GenBank/DDBJ databases">
        <title>Complete genome of Phlyctema vagabunda strain 19-DSS-EL-015.</title>
        <authorList>
            <person name="Fiorenzani C."/>
        </authorList>
    </citation>
    <scope>NUCLEOTIDE SEQUENCE [LARGE SCALE GENOMIC DNA]</scope>
    <source>
        <strain evidence="5 6">19-DSS-EL-015</strain>
    </source>
</reference>
<name>A0ABR4PRN0_9HELO</name>
<feature type="domain" description="Protein kinase" evidence="4">
    <location>
        <begin position="864"/>
        <end position="1123"/>
    </location>
</feature>
<dbReference type="PANTHER" id="PTHR24346:SF51">
    <property type="entry name" value="PAS DOMAIN-CONTAINING SERINE_THREONINE-PROTEIN KINASE"/>
    <property type="match status" value="1"/>
</dbReference>
<keyword evidence="5" id="KW-0723">Serine/threonine-protein kinase</keyword>
<dbReference type="Pfam" id="PF00069">
    <property type="entry name" value="Pkinase"/>
    <property type="match status" value="1"/>
</dbReference>
<protein>
    <submittedName>
        <fullName evidence="5">Serine/threonine protein kinase</fullName>
    </submittedName>
</protein>
<feature type="region of interest" description="Disordered" evidence="3">
    <location>
        <begin position="777"/>
        <end position="814"/>
    </location>
</feature>
<comment type="caution">
    <text evidence="5">The sequence shown here is derived from an EMBL/GenBank/DDBJ whole genome shotgun (WGS) entry which is preliminary data.</text>
</comment>
<sequence length="1130" mass="124244">MTDHEHGLGISGLRRIRQQPPPRITTLPSSGSSSRATSIGPRSSSMTLLSGSRTGSIVLQQPPSSPGLNFTEDLSRFPSESLHSFSFAHQSDDFMHNRQNVLKRSVEFMSQKLGWGNAGIASAQARVSGDQEMQSMLELLARANLVGADNISGNGQRHQYGPLTGPAAADDVENPFESSFLSRSESPPTYDSAQASPTMIFSRPDFDKTAQDDAGHRDEALESPDGEVVGSLPSSRAPTDESRTTARTSPPVTRRPSIRRTMTDTAPLSLQNKLMDALAQPYLAGDRFQDHLLSPTIPPPVTPSVLSGPHPHGSAVHGHSSRWSPAAQAIFTTESTSPYTILAANDLACLVFGVTKAEVRKMGILEVVKEERRAWLKEKLEQPGFPSDSGKSPRAPPQSQSTHPSPTPTTSFLLGRGGITASLLSKPNSRQLPKATPSRRAQSDDGAGSSIVARKKAAKEGFHHPSNKSRGVLLCGDVVPIQKRNGCTGSASLWVKEKRGGLIWVLEEIHEDVAVLKLDDDATITGLSGSTDPIWGENVAKEGMDIGKLIPRLPRQGIDGRSGEIDYAEVSKRRYFTARQSLRINIPTMVERIPGCTDLRVSSFPHIAGILVLSAKTLEITSSNSVFSAALFGQENPDGRPITDLIPDFDRIMKLLTEEDGVSLVDGIVIPEHSFRRARAFLALRDGKADAASYFLRPDGLPAKHRDGSEIKIDAQLRVVQSDKPHPAYDENVIEERSDEEDDGEVKDAPQSELVFALWITYSRHLHATKDSFGPLSPLMSGHQTPLHQPSPGQTEAATPMEMDSDESSKEQSHASLLAAQLKAAAKKTAAKITGRETSEKEDAVSLAVPEIVEPVEKKSIDDFVILEEMGQGAYGQVKLARYKKNGNRKIVLKYVTKRRILVDTWTRDRRLGTVPLEIHVLDFLRRDGLKHPNIVEMADFFEDDVNYYIEMLPHGLPGMDLFDYIELRVNMEENECKSIFVQVAQAIHHLHTKALVVHRDIKDENVVLDGEGQIKLIDFGSAAYIKNGPFDVFVGTIDYAAPEVLAGKPYRGKEQDVWALGILLYTIVYKENPFYSIDEIMDRDLRVPYVMSDNSIDLIRAMLDRDVESRIDIEGVLAHPWCVMEDDED</sequence>
<evidence type="ECO:0000313" key="6">
    <source>
        <dbReference type="Proteomes" id="UP001629113"/>
    </source>
</evidence>
<dbReference type="InterPro" id="IPR011009">
    <property type="entry name" value="Kinase-like_dom_sf"/>
</dbReference>
<dbReference type="Gene3D" id="3.30.200.20">
    <property type="entry name" value="Phosphorylase Kinase, domain 1"/>
    <property type="match status" value="1"/>
</dbReference>
<dbReference type="EMBL" id="JBFCZG010000002">
    <property type="protein sequence ID" value="KAL3425985.1"/>
    <property type="molecule type" value="Genomic_DNA"/>
</dbReference>
<feature type="region of interest" description="Disordered" evidence="3">
    <location>
        <begin position="380"/>
        <end position="450"/>
    </location>
</feature>
<feature type="compositionally biased region" description="Low complexity" evidence="3">
    <location>
        <begin position="397"/>
        <end position="411"/>
    </location>
</feature>
<feature type="region of interest" description="Disordered" evidence="3">
    <location>
        <begin position="156"/>
        <end position="266"/>
    </location>
</feature>
<dbReference type="InterPro" id="IPR057213">
    <property type="entry name" value="DUF7891"/>
</dbReference>
<dbReference type="GO" id="GO:0004674">
    <property type="term" value="F:protein serine/threonine kinase activity"/>
    <property type="evidence" value="ECO:0007669"/>
    <property type="project" value="UniProtKB-KW"/>
</dbReference>
<dbReference type="PROSITE" id="PS00108">
    <property type="entry name" value="PROTEIN_KINASE_ST"/>
    <property type="match status" value="1"/>
</dbReference>
<dbReference type="Gene3D" id="1.10.510.10">
    <property type="entry name" value="Transferase(Phosphotransferase) domain 1"/>
    <property type="match status" value="1"/>
</dbReference>
<feature type="compositionally biased region" description="Polar residues" evidence="3">
    <location>
        <begin position="176"/>
        <end position="199"/>
    </location>
</feature>
<proteinExistence type="predicted"/>
<feature type="compositionally biased region" description="Polar residues" evidence="3">
    <location>
        <begin position="782"/>
        <end position="797"/>
    </location>
</feature>
<evidence type="ECO:0000259" key="4">
    <source>
        <dbReference type="PROSITE" id="PS50011"/>
    </source>
</evidence>
<dbReference type="InterPro" id="IPR008271">
    <property type="entry name" value="Ser/Thr_kinase_AS"/>
</dbReference>
<dbReference type="Pfam" id="PF25421">
    <property type="entry name" value="DUF7891"/>
    <property type="match status" value="1"/>
</dbReference>
<feature type="compositionally biased region" description="Polar residues" evidence="3">
    <location>
        <begin position="422"/>
        <end position="431"/>
    </location>
</feature>
<dbReference type="InterPro" id="IPR000014">
    <property type="entry name" value="PAS"/>
</dbReference>